<keyword evidence="5" id="KW-0997">Cell inner membrane</keyword>
<dbReference type="Gene3D" id="3.30.2090.10">
    <property type="entry name" value="Multidrug efflux transporter AcrB TolC docking domain, DN and DC subdomains"/>
    <property type="match status" value="2"/>
</dbReference>
<feature type="transmembrane region" description="Helical" evidence="9">
    <location>
        <begin position="342"/>
        <end position="361"/>
    </location>
</feature>
<dbReference type="InterPro" id="IPR027463">
    <property type="entry name" value="AcrB_DN_DC_subdom"/>
</dbReference>
<evidence type="ECO:0000256" key="7">
    <source>
        <dbReference type="ARBA" id="ARBA00022989"/>
    </source>
</evidence>
<gene>
    <name evidence="10" type="primary">bepE</name>
    <name evidence="10" type="ORF">NCTC12475_01336</name>
</gene>
<feature type="transmembrane region" description="Helical" evidence="9">
    <location>
        <begin position="394"/>
        <end position="415"/>
    </location>
</feature>
<protein>
    <submittedName>
        <fullName evidence="10">Transmembrane efflux protein</fullName>
    </submittedName>
</protein>
<feature type="transmembrane region" description="Helical" evidence="9">
    <location>
        <begin position="536"/>
        <end position="554"/>
    </location>
</feature>
<dbReference type="SUPFAM" id="SSF82693">
    <property type="entry name" value="Multidrug efflux transporter AcrB pore domain, PN1, PN2, PC1 and PC2 subdomains"/>
    <property type="match status" value="3"/>
</dbReference>
<accession>A0A381DKW2</accession>
<comment type="subcellular location">
    <subcellularLocation>
        <location evidence="1">Cell inner membrane</location>
        <topology evidence="1">Multi-pass membrane protein</topology>
    </subcellularLocation>
</comment>
<dbReference type="OrthoDB" id="9759330at2"/>
<name>A0A381DKW2_9BACT</name>
<feature type="transmembrane region" description="Helical" evidence="9">
    <location>
        <begin position="969"/>
        <end position="988"/>
    </location>
</feature>
<sequence>MFSKFFIHRPVFACVISIVIVIAGIISLKALPVEEYPQLTPPQIVVHAVYPGADAQTIADTVAAPLEDAINGVENMIYMQSTSSSSGVMTLSVYFKIGTDPQEATVNVNNRVRSAEAQLPQEVKRNGITAFERSTSILSVVTVFDPNKDMDIVEINNYATINIAETLKRVPGVGEAVVIGEKDYSIRIWLKPDLMQKYAITTTDIINSIREQNSQFAAGKLGEAPLSTDNPYVLSIKPEGRLKSIKEFENIIIRSDNDGSMLRLKDLADIEFGAQNYTFEGKMNGVPTAPILIFLQNDANALATSQAIKAELERLSKSFPGTLTYNIPYDTTDFIQVSINEVVKTFIEALILVIIVMYFFLGNLRATLIPMLAVPVSIIGAFGGIYLMGFSINMITLFALILAIGIVVDDAIIVIENVERILEEEPELSVVEATEKAMGQMFAPVVSIVLVLSAVFVPVAFMEGFVGIIQKQFALTLVVSVCISGLVALTLTPALCATILTKKREEKFWIVKKFNDFFDFSTNIFTAGVAKILRHIIPSLIFIAIMLFSIYHLMKVVPGGLVPMEDKGAVIAVTTLPPASTLARTSQNIDNISKVLSQDENIKYISAMMGYDLFSGSLRENAAVMFINFIDWSKRTTRESSSFYLADKYNKMLYSDRDSMTFVMNPPPIIGLSVTGGFEMYAQSNTGKGYNEIEADMQKLAQAANQRPELKMVRTTLDTNFPQYELTLDRDKVKMLGIDIQDLFLTINANIGTYYVNDFNLMGKTFKVNLRAKSEFRNNPDDFRMLYVRNSDGDMIPLDNVVSLKRVLGPDNVDRFNGFRAAKIMGEPNTGYTSGQAIKAINEVFNDMFDNEYTIGWSGSAYQEVQSSGTGTTAFIFGLIFVYLILAAQYERWLMPAAVITAVPFSVFGALLASYFGGQNNDVYFQIGLLLLIGLAAKNAILIVEFAMEEHRNGKSIFEASINASKIRFRPIVMTSLAFTLGVLPMVLSSGAGSASRHALGTGVVGGMIAASTIAIFFIPMFFYIFESFNSWLDGKFGKNDSDDTNKNSSNLLNDEKVLLENKGSSNV</sequence>
<evidence type="ECO:0000256" key="6">
    <source>
        <dbReference type="ARBA" id="ARBA00022692"/>
    </source>
</evidence>
<keyword evidence="8 9" id="KW-0472">Membrane</keyword>
<dbReference type="Gene3D" id="3.30.70.1440">
    <property type="entry name" value="Multidrug efflux transporter AcrB pore domain"/>
    <property type="match status" value="1"/>
</dbReference>
<evidence type="ECO:0000313" key="11">
    <source>
        <dbReference type="Proteomes" id="UP000254920"/>
    </source>
</evidence>
<dbReference type="Pfam" id="PF00873">
    <property type="entry name" value="ACR_tran"/>
    <property type="match status" value="1"/>
</dbReference>
<organism evidence="10 11">
    <name type="scientific">Campylobacter sputorum subsp. sputorum</name>
    <dbReference type="NCBI Taxonomy" id="32024"/>
    <lineage>
        <taxon>Bacteria</taxon>
        <taxon>Pseudomonadati</taxon>
        <taxon>Campylobacterota</taxon>
        <taxon>Epsilonproteobacteria</taxon>
        <taxon>Campylobacterales</taxon>
        <taxon>Campylobacteraceae</taxon>
        <taxon>Campylobacter</taxon>
    </lineage>
</organism>
<reference evidence="10 11" key="1">
    <citation type="submission" date="2018-06" db="EMBL/GenBank/DDBJ databases">
        <authorList>
            <consortium name="Pathogen Informatics"/>
            <person name="Doyle S."/>
        </authorList>
    </citation>
    <scope>NUCLEOTIDE SEQUENCE [LARGE SCALE GENOMIC DNA]</scope>
    <source>
        <strain evidence="10 11">NCTC12475</strain>
    </source>
</reference>
<dbReference type="Proteomes" id="UP000254920">
    <property type="component" value="Unassembled WGS sequence"/>
</dbReference>
<dbReference type="PRINTS" id="PR00702">
    <property type="entry name" value="ACRIFLAVINRP"/>
</dbReference>
<feature type="transmembrane region" description="Helical" evidence="9">
    <location>
        <begin position="893"/>
        <end position="917"/>
    </location>
</feature>
<dbReference type="InterPro" id="IPR001036">
    <property type="entry name" value="Acrflvin-R"/>
</dbReference>
<feature type="transmembrane region" description="Helical" evidence="9">
    <location>
        <begin position="1000"/>
        <end position="1026"/>
    </location>
</feature>
<dbReference type="RefSeq" id="WP_115616050.1">
    <property type="nucleotide sequence ID" value="NZ_UFVD01000001.1"/>
</dbReference>
<evidence type="ECO:0000313" key="10">
    <source>
        <dbReference type="EMBL" id="SUX11121.1"/>
    </source>
</evidence>
<evidence type="ECO:0000256" key="9">
    <source>
        <dbReference type="SAM" id="Phobius"/>
    </source>
</evidence>
<dbReference type="EMBL" id="UFVD01000001">
    <property type="protein sequence ID" value="SUX11121.1"/>
    <property type="molecule type" value="Genomic_DNA"/>
</dbReference>
<dbReference type="Gene3D" id="3.30.70.1320">
    <property type="entry name" value="Multidrug efflux transporter AcrB pore domain like"/>
    <property type="match status" value="1"/>
</dbReference>
<dbReference type="SUPFAM" id="SSF82714">
    <property type="entry name" value="Multidrug efflux transporter AcrB TolC docking domain, DN and DC subdomains"/>
    <property type="match status" value="2"/>
</dbReference>
<keyword evidence="11" id="KW-1185">Reference proteome</keyword>
<evidence type="ECO:0000256" key="3">
    <source>
        <dbReference type="ARBA" id="ARBA00022448"/>
    </source>
</evidence>
<dbReference type="AlphaFoldDB" id="A0A381DKW2"/>
<comment type="similarity">
    <text evidence="2">Belongs to the resistance-nodulation-cell division (RND) (TC 2.A.6) family.</text>
</comment>
<dbReference type="GO" id="GO:0015562">
    <property type="term" value="F:efflux transmembrane transporter activity"/>
    <property type="evidence" value="ECO:0007669"/>
    <property type="project" value="InterPro"/>
</dbReference>
<evidence type="ECO:0000256" key="8">
    <source>
        <dbReference type="ARBA" id="ARBA00023136"/>
    </source>
</evidence>
<evidence type="ECO:0000256" key="4">
    <source>
        <dbReference type="ARBA" id="ARBA00022475"/>
    </source>
</evidence>
<feature type="transmembrane region" description="Helical" evidence="9">
    <location>
        <begin position="368"/>
        <end position="388"/>
    </location>
</feature>
<keyword evidence="4" id="KW-1003">Cell membrane</keyword>
<dbReference type="STRING" id="32024.GCA_000788295_01636"/>
<evidence type="ECO:0000256" key="1">
    <source>
        <dbReference type="ARBA" id="ARBA00004429"/>
    </source>
</evidence>
<proteinExistence type="inferred from homology"/>
<keyword evidence="7 9" id="KW-1133">Transmembrane helix</keyword>
<feature type="transmembrane region" description="Helical" evidence="9">
    <location>
        <begin position="12"/>
        <end position="31"/>
    </location>
</feature>
<dbReference type="NCBIfam" id="TIGR00915">
    <property type="entry name" value="2A0602"/>
    <property type="match status" value="1"/>
</dbReference>
<feature type="transmembrane region" description="Helical" evidence="9">
    <location>
        <begin position="441"/>
        <end position="461"/>
    </location>
</feature>
<dbReference type="PANTHER" id="PTHR32063:SF13">
    <property type="entry name" value="MULTIDRUG EFFLUX PUMP SUBUNIT ACRB-RELATED"/>
    <property type="match status" value="1"/>
</dbReference>
<keyword evidence="3" id="KW-0813">Transport</keyword>
<feature type="transmembrane region" description="Helical" evidence="9">
    <location>
        <begin position="923"/>
        <end position="948"/>
    </location>
</feature>
<feature type="transmembrane region" description="Helical" evidence="9">
    <location>
        <begin position="473"/>
        <end position="500"/>
    </location>
</feature>
<keyword evidence="6 9" id="KW-0812">Transmembrane</keyword>
<dbReference type="GO" id="GO:0005886">
    <property type="term" value="C:plasma membrane"/>
    <property type="evidence" value="ECO:0007669"/>
    <property type="project" value="UniProtKB-SubCell"/>
</dbReference>
<dbReference type="GO" id="GO:0009636">
    <property type="term" value="P:response to toxic substance"/>
    <property type="evidence" value="ECO:0007669"/>
    <property type="project" value="UniProtKB-ARBA"/>
</dbReference>
<dbReference type="Gene3D" id="3.30.70.1430">
    <property type="entry name" value="Multidrug efflux transporter AcrB pore domain"/>
    <property type="match status" value="2"/>
</dbReference>
<dbReference type="GO" id="GO:0042910">
    <property type="term" value="F:xenobiotic transmembrane transporter activity"/>
    <property type="evidence" value="ECO:0007669"/>
    <property type="project" value="TreeGrafter"/>
</dbReference>
<dbReference type="Gene3D" id="1.20.1640.10">
    <property type="entry name" value="Multidrug efflux transporter AcrB transmembrane domain"/>
    <property type="match status" value="2"/>
</dbReference>
<dbReference type="FunFam" id="1.20.1640.10:FF:000001">
    <property type="entry name" value="Efflux pump membrane transporter"/>
    <property type="match status" value="1"/>
</dbReference>
<feature type="transmembrane region" description="Helical" evidence="9">
    <location>
        <begin position="868"/>
        <end position="886"/>
    </location>
</feature>
<dbReference type="FunFam" id="3.30.70.1430:FF:000001">
    <property type="entry name" value="Efflux pump membrane transporter"/>
    <property type="match status" value="1"/>
</dbReference>
<dbReference type="PANTHER" id="PTHR32063">
    <property type="match status" value="1"/>
</dbReference>
<evidence type="ECO:0000256" key="2">
    <source>
        <dbReference type="ARBA" id="ARBA00010942"/>
    </source>
</evidence>
<dbReference type="NCBIfam" id="NF000282">
    <property type="entry name" value="RND_permease_1"/>
    <property type="match status" value="1"/>
</dbReference>
<dbReference type="InterPro" id="IPR004764">
    <property type="entry name" value="MdtF-like"/>
</dbReference>
<dbReference type="SUPFAM" id="SSF82866">
    <property type="entry name" value="Multidrug efflux transporter AcrB transmembrane domain"/>
    <property type="match status" value="2"/>
</dbReference>
<evidence type="ECO:0000256" key="5">
    <source>
        <dbReference type="ARBA" id="ARBA00022519"/>
    </source>
</evidence>